<evidence type="ECO:0000313" key="3">
    <source>
        <dbReference type="Proteomes" id="UP001458880"/>
    </source>
</evidence>
<gene>
    <name evidence="2" type="ORF">QE152_g833</name>
</gene>
<keyword evidence="1" id="KW-0732">Signal</keyword>
<feature type="chain" id="PRO_5043799908" evidence="1">
    <location>
        <begin position="21"/>
        <end position="214"/>
    </location>
</feature>
<accession>A0AAW1N4U7</accession>
<evidence type="ECO:0000313" key="2">
    <source>
        <dbReference type="EMBL" id="KAK9755038.1"/>
    </source>
</evidence>
<dbReference type="AlphaFoldDB" id="A0AAW1N4U7"/>
<reference evidence="2 3" key="1">
    <citation type="journal article" date="2024" name="BMC Genomics">
        <title>De novo assembly and annotation of Popillia japonica's genome with initial clues to its potential as an invasive pest.</title>
        <authorList>
            <person name="Cucini C."/>
            <person name="Boschi S."/>
            <person name="Funari R."/>
            <person name="Cardaioli E."/>
            <person name="Iannotti N."/>
            <person name="Marturano G."/>
            <person name="Paoli F."/>
            <person name="Bruttini M."/>
            <person name="Carapelli A."/>
            <person name="Frati F."/>
            <person name="Nardi F."/>
        </authorList>
    </citation>
    <scope>NUCLEOTIDE SEQUENCE [LARGE SCALE GENOMIC DNA]</scope>
    <source>
        <strain evidence="2">DMR45628</strain>
    </source>
</reference>
<name>A0AAW1N4U7_POPJA</name>
<protein>
    <submittedName>
        <fullName evidence="2">Uncharacterized protein</fullName>
    </submittedName>
</protein>
<feature type="signal peptide" evidence="1">
    <location>
        <begin position="1"/>
        <end position="20"/>
    </location>
</feature>
<proteinExistence type="predicted"/>
<dbReference type="Proteomes" id="UP001458880">
    <property type="component" value="Unassembled WGS sequence"/>
</dbReference>
<comment type="caution">
    <text evidence="2">The sequence shown here is derived from an EMBL/GenBank/DDBJ whole genome shotgun (WGS) entry which is preliminary data.</text>
</comment>
<organism evidence="2 3">
    <name type="scientific">Popillia japonica</name>
    <name type="common">Japanese beetle</name>
    <dbReference type="NCBI Taxonomy" id="7064"/>
    <lineage>
        <taxon>Eukaryota</taxon>
        <taxon>Metazoa</taxon>
        <taxon>Ecdysozoa</taxon>
        <taxon>Arthropoda</taxon>
        <taxon>Hexapoda</taxon>
        <taxon>Insecta</taxon>
        <taxon>Pterygota</taxon>
        <taxon>Neoptera</taxon>
        <taxon>Endopterygota</taxon>
        <taxon>Coleoptera</taxon>
        <taxon>Polyphaga</taxon>
        <taxon>Scarabaeiformia</taxon>
        <taxon>Scarabaeidae</taxon>
        <taxon>Rutelinae</taxon>
        <taxon>Popillia</taxon>
    </lineage>
</organism>
<keyword evidence="3" id="KW-1185">Reference proteome</keyword>
<sequence length="214" mass="23871">MIKILFIIIIIWGATNRGESNDLVLYDVFNFYIETSGSNGTLQVYPAAVINGLALVTSTGGQGQQLILQHRVCAEVLGEMLVSKNDTGYVKVALFPNLFELLKDTLTNLTNCEALSVLHKPIKVTVKGNDVECTSCKHIDKVVCDKKFVGILIHGKTLLRYSEMIKYVEKHIGNDANASAWEKVPNNDNLQVVSSVGEDFIFGRRFYFTKYDCK</sequence>
<dbReference type="EMBL" id="JASPKY010000004">
    <property type="protein sequence ID" value="KAK9755038.1"/>
    <property type="molecule type" value="Genomic_DNA"/>
</dbReference>
<evidence type="ECO:0000256" key="1">
    <source>
        <dbReference type="SAM" id="SignalP"/>
    </source>
</evidence>